<proteinExistence type="predicted"/>
<protein>
    <submittedName>
        <fullName evidence="1">Uncharacterized protein</fullName>
    </submittedName>
</protein>
<organism evidence="1 2">
    <name type="scientific">Phytophthora cactorum</name>
    <dbReference type="NCBI Taxonomy" id="29920"/>
    <lineage>
        <taxon>Eukaryota</taxon>
        <taxon>Sar</taxon>
        <taxon>Stramenopiles</taxon>
        <taxon>Oomycota</taxon>
        <taxon>Peronosporomycetes</taxon>
        <taxon>Peronosporales</taxon>
        <taxon>Peronosporaceae</taxon>
        <taxon>Phytophthora</taxon>
    </lineage>
</organism>
<dbReference type="EMBL" id="JAENGZ010000024">
    <property type="protein sequence ID" value="KAG6973176.1"/>
    <property type="molecule type" value="Genomic_DNA"/>
</dbReference>
<dbReference type="AlphaFoldDB" id="A0A8T1V329"/>
<evidence type="ECO:0000313" key="2">
    <source>
        <dbReference type="Proteomes" id="UP000688947"/>
    </source>
</evidence>
<evidence type="ECO:0000313" key="1">
    <source>
        <dbReference type="EMBL" id="KAG6973176.1"/>
    </source>
</evidence>
<accession>A0A8T1V329</accession>
<gene>
    <name evidence="1" type="ORF">JG687_00001042</name>
</gene>
<name>A0A8T1V329_9STRA</name>
<dbReference type="Proteomes" id="UP000688947">
    <property type="component" value="Unassembled WGS sequence"/>
</dbReference>
<comment type="caution">
    <text evidence="1">The sequence shown here is derived from an EMBL/GenBank/DDBJ whole genome shotgun (WGS) entry which is preliminary data.</text>
</comment>
<reference evidence="1" key="1">
    <citation type="submission" date="2021-01" db="EMBL/GenBank/DDBJ databases">
        <title>Phytophthora aleatoria, a newly-described species from Pinus radiata is distinct from Phytophthora cactorum isolates based on comparative genomics.</title>
        <authorList>
            <person name="Mcdougal R."/>
            <person name="Panda P."/>
            <person name="Williams N."/>
            <person name="Studholme D.J."/>
        </authorList>
    </citation>
    <scope>NUCLEOTIDE SEQUENCE</scope>
    <source>
        <strain evidence="1">NZFS 3830</strain>
    </source>
</reference>
<dbReference type="OrthoDB" id="126251at2759"/>
<sequence length="105" mass="11668">MLTVVRGDLHTAIRSHVYYFRADSSTPASLLPREVVADGTIGVTMVGSMTPLQKTATYRRCDGRVPRLKAWYGSNNDLLGTVHVRREFFREGGLCANPSCPRTIQ</sequence>